<dbReference type="eggNOG" id="arCOG08796">
    <property type="taxonomic scope" value="Archaea"/>
</dbReference>
<dbReference type="KEGG" id="nmr:Nmar_1329"/>
<evidence type="ECO:0000313" key="3">
    <source>
        <dbReference type="Proteomes" id="UP000000792"/>
    </source>
</evidence>
<proteinExistence type="predicted"/>
<dbReference type="RefSeq" id="WP_012215712.1">
    <property type="nucleotide sequence ID" value="NC_010085.1"/>
</dbReference>
<dbReference type="EMBL" id="CP000866">
    <property type="protein sequence ID" value="ABX13225.1"/>
    <property type="molecule type" value="Genomic_DNA"/>
</dbReference>
<sequence length="294" mass="33782">MLKITSTVLLSCMIAISMTSISWAEENFMLTISSLSEYEEGQHSIINGKTETLDGKPVSEVTIHVYFPSEIIKTSTNATGQFSVTSPLPVKVGEKDIEVYARKDNKQANSQITYNVIESKPIIIQEAKQTKPESKKPKEIDPFSKMIQELEKQKAEKIERETSIKEQQEISEKRRLAQKDLQNDLTESEKRNEVNSPRNVFYRFIQEVDSSVRGIFWQQFLFTERITQQAHEAKEMALKDGRTSFEAMKIFQNEAAVTQQEVMEFNKNLSMQYGNATESIQNMFDENGKLPRED</sequence>
<gene>
    <name evidence="2" type="ordered locus">Nmar_1329</name>
</gene>
<name>A9A2I6_NITMS</name>
<dbReference type="AlphaFoldDB" id="A9A2I6"/>
<reference evidence="2 3" key="1">
    <citation type="journal article" date="2010" name="Proc. Natl. Acad. Sci. U.S.A.">
        <title>Nitrosopumilus maritimus genome reveals unique mechanisms for nitrification and autotrophy in globally distributed marine crenarchaea.</title>
        <authorList>
            <person name="Walker C.B."/>
            <person name="de la Torre J.R."/>
            <person name="Klotz M.G."/>
            <person name="Urakawa H."/>
            <person name="Pinel N."/>
            <person name="Arp D.J."/>
            <person name="Brochier-Armanet C."/>
            <person name="Chain P.S."/>
            <person name="Chan P.P."/>
            <person name="Gollabgir A."/>
            <person name="Hemp J."/>
            <person name="Hugler M."/>
            <person name="Karr E.A."/>
            <person name="Konneke M."/>
            <person name="Shin M."/>
            <person name="Lawton T.J."/>
            <person name="Lowe T."/>
            <person name="Martens-Habbena W."/>
            <person name="Sayavedra-Soto L.A."/>
            <person name="Lang D."/>
            <person name="Sievert S.M."/>
            <person name="Rosenzweig A.C."/>
            <person name="Manning G."/>
            <person name="Stahl D.A."/>
        </authorList>
    </citation>
    <scope>NUCLEOTIDE SEQUENCE [LARGE SCALE GENOMIC DNA]</scope>
    <source>
        <strain evidence="2 3">SCM1</strain>
    </source>
</reference>
<organism evidence="2 3">
    <name type="scientific">Nitrosopumilus maritimus (strain SCM1)</name>
    <dbReference type="NCBI Taxonomy" id="436308"/>
    <lineage>
        <taxon>Archaea</taxon>
        <taxon>Nitrososphaerota</taxon>
        <taxon>Nitrososphaeria</taxon>
        <taxon>Nitrosopumilales</taxon>
        <taxon>Nitrosopumilaceae</taxon>
        <taxon>Nitrosopumilus</taxon>
    </lineage>
</organism>
<dbReference type="Proteomes" id="UP000000792">
    <property type="component" value="Chromosome"/>
</dbReference>
<dbReference type="InParanoid" id="A9A2I6"/>
<protein>
    <recommendedName>
        <fullName evidence="4">Carboxypeptidase regulatory-like domain-containing protein</fullName>
    </recommendedName>
</protein>
<feature type="region of interest" description="Disordered" evidence="1">
    <location>
        <begin position="158"/>
        <end position="193"/>
    </location>
</feature>
<evidence type="ECO:0000256" key="1">
    <source>
        <dbReference type="SAM" id="MobiDB-lite"/>
    </source>
</evidence>
<keyword evidence="3" id="KW-1185">Reference proteome</keyword>
<dbReference type="OrthoDB" id="3167at2157"/>
<accession>A9A2I6</accession>
<dbReference type="GeneID" id="5773793"/>
<dbReference type="HOGENOM" id="CLU_945333_0_0_2"/>
<evidence type="ECO:0000313" key="2">
    <source>
        <dbReference type="EMBL" id="ABX13225.1"/>
    </source>
</evidence>
<dbReference type="EnsemblBacteria" id="ABX13225">
    <property type="protein sequence ID" value="ABX13225"/>
    <property type="gene ID" value="Nmar_1329"/>
</dbReference>
<evidence type="ECO:0008006" key="4">
    <source>
        <dbReference type="Google" id="ProtNLM"/>
    </source>
</evidence>